<evidence type="ECO:0000256" key="1">
    <source>
        <dbReference type="ARBA" id="ARBA00007867"/>
    </source>
</evidence>
<name>A0AAN6DJZ4_PICAN</name>
<dbReference type="EMBL" id="JAHLUX010000001">
    <property type="protein sequence ID" value="KAG7821832.1"/>
    <property type="molecule type" value="Genomic_DNA"/>
</dbReference>
<dbReference type="InterPro" id="IPR029063">
    <property type="entry name" value="SAM-dependent_MTases_sf"/>
</dbReference>
<dbReference type="Proteomes" id="UP001197328">
    <property type="component" value="Unassembled WGS sequence"/>
</dbReference>
<dbReference type="GeneID" id="66124358"/>
<evidence type="ECO:0000313" key="9">
    <source>
        <dbReference type="Proteomes" id="UP001197328"/>
    </source>
</evidence>
<dbReference type="GO" id="GO:0005829">
    <property type="term" value="C:cytosol"/>
    <property type="evidence" value="ECO:0007669"/>
    <property type="project" value="TreeGrafter"/>
</dbReference>
<feature type="domain" description="PABS" evidence="5">
    <location>
        <begin position="10"/>
        <end position="251"/>
    </location>
</feature>
<keyword evidence="9" id="KW-1185">Reference proteome</keyword>
<dbReference type="Gene3D" id="3.40.50.150">
    <property type="entry name" value="Vaccinia Virus protein VP39"/>
    <property type="match status" value="1"/>
</dbReference>
<dbReference type="InterPro" id="IPR001045">
    <property type="entry name" value="Spermi_synthase"/>
</dbReference>
<dbReference type="PANTHER" id="PTHR11558:SF11">
    <property type="entry name" value="SPERMIDINE SYNTHASE"/>
    <property type="match status" value="1"/>
</dbReference>
<evidence type="ECO:0000256" key="4">
    <source>
        <dbReference type="RuleBase" id="RU003836"/>
    </source>
</evidence>
<evidence type="ECO:0000313" key="8">
    <source>
        <dbReference type="Proteomes" id="UP001196530"/>
    </source>
</evidence>
<keyword evidence="2 3" id="KW-0808">Transferase</keyword>
<dbReference type="InterPro" id="IPR035246">
    <property type="entry name" value="Spermidine_synt_N"/>
</dbReference>
<dbReference type="Proteomes" id="UP001196530">
    <property type="component" value="Unassembled WGS sequence"/>
</dbReference>
<dbReference type="RefSeq" id="XP_043062202.1">
    <property type="nucleotide sequence ID" value="XM_043203616.1"/>
</dbReference>
<dbReference type="AlphaFoldDB" id="A0AAN6DJZ4"/>
<reference evidence="6 9" key="1">
    <citation type="journal article" date="2021" name="G3 (Bethesda)">
        <title>Genomic diversity, chromosomal rearrangements, and interspecies hybridization in the ogataea polymorpha species complex.</title>
        <authorList>
            <person name="Hanson S.J."/>
            <person name="Cinneide E.O."/>
            <person name="Salzberg L.I."/>
            <person name="Wolfe K.H."/>
            <person name="McGowan J."/>
            <person name="Fitzpatrick D.A."/>
            <person name="Matlin K."/>
        </authorList>
    </citation>
    <scope>NUCLEOTIDE SEQUENCE</scope>
    <source>
        <strain evidence="7">51-138</strain>
        <strain evidence="6">61-244</strain>
    </source>
</reference>
<dbReference type="FunFam" id="2.30.140.10:FF:000001">
    <property type="entry name" value="SPE3p Spermidine synthase"/>
    <property type="match status" value="1"/>
</dbReference>
<dbReference type="GO" id="GO:0008295">
    <property type="term" value="P:spermidine biosynthetic process"/>
    <property type="evidence" value="ECO:0007669"/>
    <property type="project" value="TreeGrafter"/>
</dbReference>
<proteinExistence type="inferred from homology"/>
<dbReference type="InterPro" id="IPR030374">
    <property type="entry name" value="PABS"/>
</dbReference>
<organism evidence="6 8">
    <name type="scientific">Pichia angusta</name>
    <name type="common">Yeast</name>
    <name type="synonym">Hansenula polymorpha</name>
    <dbReference type="NCBI Taxonomy" id="870730"/>
    <lineage>
        <taxon>Eukaryota</taxon>
        <taxon>Fungi</taxon>
        <taxon>Dikarya</taxon>
        <taxon>Ascomycota</taxon>
        <taxon>Saccharomycotina</taxon>
        <taxon>Pichiomycetes</taxon>
        <taxon>Pichiales</taxon>
        <taxon>Pichiaceae</taxon>
        <taxon>Ogataea</taxon>
    </lineage>
</organism>
<dbReference type="PANTHER" id="PTHR11558">
    <property type="entry name" value="SPERMIDINE/SPERMINE SYNTHASE"/>
    <property type="match status" value="1"/>
</dbReference>
<evidence type="ECO:0000313" key="7">
    <source>
        <dbReference type="EMBL" id="KAG7852242.1"/>
    </source>
</evidence>
<gene>
    <name evidence="6" type="ORF">KL928_000307</name>
    <name evidence="7" type="ORF">KL940_001124</name>
</gene>
<evidence type="ECO:0000256" key="3">
    <source>
        <dbReference type="PROSITE-ProRule" id="PRU00354"/>
    </source>
</evidence>
<dbReference type="Pfam" id="PF17284">
    <property type="entry name" value="Spermine_synt_N"/>
    <property type="match status" value="1"/>
</dbReference>
<accession>A0AAN6DJZ4</accession>
<dbReference type="Gene3D" id="2.30.140.10">
    <property type="entry name" value="Spermidine synthase, tetramerisation domain"/>
    <property type="match status" value="1"/>
</dbReference>
<dbReference type="InterPro" id="IPR037163">
    <property type="entry name" value="Spermidine_synt_N_sf"/>
</dbReference>
<comment type="similarity">
    <text evidence="1 4">Belongs to the spermidine/spermine synthase family.</text>
</comment>
<dbReference type="GO" id="GO:0004766">
    <property type="term" value="F:spermidine synthase activity"/>
    <property type="evidence" value="ECO:0007669"/>
    <property type="project" value="TreeGrafter"/>
</dbReference>
<dbReference type="HAMAP" id="MF_00198">
    <property type="entry name" value="Spermidine_synth"/>
    <property type="match status" value="1"/>
</dbReference>
<keyword evidence="3" id="KW-0620">Polyamine biosynthesis</keyword>
<comment type="caution">
    <text evidence="6">The sequence shown here is derived from an EMBL/GenBank/DDBJ whole genome shotgun (WGS) entry which is preliminary data.</text>
</comment>
<dbReference type="PROSITE" id="PS51006">
    <property type="entry name" value="PABS_2"/>
    <property type="match status" value="1"/>
</dbReference>
<dbReference type="NCBIfam" id="TIGR00417">
    <property type="entry name" value="speE"/>
    <property type="match status" value="1"/>
</dbReference>
<dbReference type="InterPro" id="IPR030373">
    <property type="entry name" value="PABS_CS"/>
</dbReference>
<protein>
    <recommendedName>
        <fullName evidence="5">PABS domain-containing protein</fullName>
    </recommendedName>
</protein>
<dbReference type="CDD" id="cd02440">
    <property type="entry name" value="AdoMet_MTases"/>
    <property type="match status" value="1"/>
</dbReference>
<dbReference type="Pfam" id="PF01564">
    <property type="entry name" value="Spermine_synth"/>
    <property type="match status" value="1"/>
</dbReference>
<evidence type="ECO:0000259" key="5">
    <source>
        <dbReference type="PROSITE" id="PS51006"/>
    </source>
</evidence>
<evidence type="ECO:0000313" key="6">
    <source>
        <dbReference type="EMBL" id="KAG7821832.1"/>
    </source>
</evidence>
<dbReference type="EMBL" id="JAHLVD010000002">
    <property type="protein sequence ID" value="KAG7852242.1"/>
    <property type="molecule type" value="Genomic_DNA"/>
</dbReference>
<sequence length="368" mass="41822">MPLTHPLIKDGWFREESDESFPGQAMRLRVAEILHAEKSKFQDVLVFRSTDFGNVLVLDGIIQVTERDEFAYQEMITHVPLFAHPCPKKVLVIGGGDGGVLREVLKHDCVERATLVEIDESVISLSKKYLPNMAKSLSHEKVQVVLADGFEYLKNTAAKDEADKYDVIVTDSSDPDGPAEAFFQKQYFELLYNALNANGMVISMASENIWLNIDKLKSLKDICSQVFAQNRADLGDKTHQRKAKSQVLAQLHHRVESVVARRQNALQQIINHSLELLFFSLHQLRRLRGAERARLEFGEMQSRELKRGQLSLARDLVDVDAQLQHRAQAPVQNVEVLPPQRRPVLVRVPVVHQVRDLVLVQQRRLHPG</sequence>
<feature type="active site" description="Proton acceptor" evidence="3">
    <location>
        <position position="171"/>
    </location>
</feature>
<dbReference type="PROSITE" id="PS01330">
    <property type="entry name" value="PABS_1"/>
    <property type="match status" value="1"/>
</dbReference>
<evidence type="ECO:0000256" key="2">
    <source>
        <dbReference type="ARBA" id="ARBA00022679"/>
    </source>
</evidence>
<dbReference type="SUPFAM" id="SSF53335">
    <property type="entry name" value="S-adenosyl-L-methionine-dependent methyltransferases"/>
    <property type="match status" value="1"/>
</dbReference>